<dbReference type="Pfam" id="PF00069">
    <property type="entry name" value="Pkinase"/>
    <property type="match status" value="1"/>
</dbReference>
<dbReference type="PROSITE" id="PS50011">
    <property type="entry name" value="PROTEIN_KINASE_DOM"/>
    <property type="match status" value="1"/>
</dbReference>
<proteinExistence type="predicted"/>
<evidence type="ECO:0000313" key="9">
    <source>
        <dbReference type="EMBL" id="OXA52636.1"/>
    </source>
</evidence>
<dbReference type="GO" id="GO:0034727">
    <property type="term" value="P:piecemeal microautophagy of the nucleus"/>
    <property type="evidence" value="ECO:0007669"/>
    <property type="project" value="TreeGrafter"/>
</dbReference>
<dbReference type="PANTHER" id="PTHR24348:SF22">
    <property type="entry name" value="NON-SPECIFIC SERINE_THREONINE PROTEIN KINASE"/>
    <property type="match status" value="1"/>
</dbReference>
<dbReference type="SMART" id="SM00220">
    <property type="entry name" value="S_TKc"/>
    <property type="match status" value="1"/>
</dbReference>
<feature type="compositionally biased region" description="Polar residues" evidence="7">
    <location>
        <begin position="378"/>
        <end position="387"/>
    </location>
</feature>
<dbReference type="OrthoDB" id="346907at2759"/>
<keyword evidence="2" id="KW-0808">Transferase</keyword>
<keyword evidence="10" id="KW-1185">Reference proteome</keyword>
<dbReference type="STRING" id="158441.A0A226E7M1"/>
<keyword evidence="4 9" id="KW-0418">Kinase</keyword>
<dbReference type="InterPro" id="IPR022708">
    <property type="entry name" value="Atg1-like_tMIT"/>
</dbReference>
<dbReference type="GO" id="GO:0042594">
    <property type="term" value="P:response to starvation"/>
    <property type="evidence" value="ECO:0007669"/>
    <property type="project" value="TreeGrafter"/>
</dbReference>
<dbReference type="FunFam" id="1.10.510.10:FF:000493">
    <property type="entry name" value="serine/threonine-protein kinase unc-51 isoform X2"/>
    <property type="match status" value="1"/>
</dbReference>
<dbReference type="GO" id="GO:0061709">
    <property type="term" value="P:reticulophagy"/>
    <property type="evidence" value="ECO:0007669"/>
    <property type="project" value="TreeGrafter"/>
</dbReference>
<protein>
    <recommendedName>
        <fullName evidence="1">non-specific serine/threonine protein kinase</fullName>
        <ecNumber evidence="1">2.7.11.1</ecNumber>
    </recommendedName>
</protein>
<dbReference type="FunFam" id="3.30.200.20:FF:000149">
    <property type="entry name" value="serine/threonine-protein kinase unc-51 isoform X1"/>
    <property type="match status" value="1"/>
</dbReference>
<feature type="region of interest" description="Disordered" evidence="7">
    <location>
        <begin position="278"/>
        <end position="391"/>
    </location>
</feature>
<evidence type="ECO:0000256" key="6">
    <source>
        <dbReference type="PROSITE-ProRule" id="PRU10141"/>
    </source>
</evidence>
<dbReference type="GO" id="GO:0005829">
    <property type="term" value="C:cytosol"/>
    <property type="evidence" value="ECO:0007669"/>
    <property type="project" value="TreeGrafter"/>
</dbReference>
<dbReference type="GO" id="GO:0005524">
    <property type="term" value="F:ATP binding"/>
    <property type="evidence" value="ECO:0007669"/>
    <property type="project" value="UniProtKB-UniRule"/>
</dbReference>
<evidence type="ECO:0000259" key="8">
    <source>
        <dbReference type="PROSITE" id="PS50011"/>
    </source>
</evidence>
<evidence type="ECO:0000256" key="5">
    <source>
        <dbReference type="ARBA" id="ARBA00022840"/>
    </source>
</evidence>
<dbReference type="PANTHER" id="PTHR24348">
    <property type="entry name" value="SERINE/THREONINE-PROTEIN KINASE UNC-51-RELATED"/>
    <property type="match status" value="1"/>
</dbReference>
<feature type="compositionally biased region" description="Polar residues" evidence="7">
    <location>
        <begin position="321"/>
        <end position="362"/>
    </location>
</feature>
<dbReference type="GO" id="GO:0048675">
    <property type="term" value="P:axon extension"/>
    <property type="evidence" value="ECO:0007669"/>
    <property type="project" value="TreeGrafter"/>
</dbReference>
<evidence type="ECO:0000313" key="10">
    <source>
        <dbReference type="Proteomes" id="UP000198287"/>
    </source>
</evidence>
<dbReference type="InterPro" id="IPR045269">
    <property type="entry name" value="Atg1-like"/>
</dbReference>
<dbReference type="InterPro" id="IPR000719">
    <property type="entry name" value="Prot_kinase_dom"/>
</dbReference>
<dbReference type="OMA" id="SFFSHPF"/>
<feature type="compositionally biased region" description="Pro residues" evidence="7">
    <location>
        <begin position="305"/>
        <end position="315"/>
    </location>
</feature>
<dbReference type="Pfam" id="PF12063">
    <property type="entry name" value="ATG1-like_MIT1"/>
    <property type="match status" value="1"/>
</dbReference>
<dbReference type="GO" id="GO:0010508">
    <property type="term" value="P:positive regulation of autophagy"/>
    <property type="evidence" value="ECO:0007669"/>
    <property type="project" value="TreeGrafter"/>
</dbReference>
<keyword evidence="3 6" id="KW-0547">Nucleotide-binding</keyword>
<dbReference type="GO" id="GO:0004674">
    <property type="term" value="F:protein serine/threonine kinase activity"/>
    <property type="evidence" value="ECO:0007669"/>
    <property type="project" value="UniProtKB-EC"/>
</dbReference>
<dbReference type="AlphaFoldDB" id="A0A226E7M1"/>
<dbReference type="Proteomes" id="UP000198287">
    <property type="component" value="Unassembled WGS sequence"/>
</dbReference>
<dbReference type="EC" id="2.7.11.1" evidence="1"/>
<reference evidence="9 10" key="1">
    <citation type="submission" date="2015-12" db="EMBL/GenBank/DDBJ databases">
        <title>The genome of Folsomia candida.</title>
        <authorList>
            <person name="Faddeeva A."/>
            <person name="Derks M.F."/>
            <person name="Anvar Y."/>
            <person name="Smit S."/>
            <person name="Van Straalen N."/>
            <person name="Roelofs D."/>
        </authorList>
    </citation>
    <scope>NUCLEOTIDE SEQUENCE [LARGE SCALE GENOMIC DNA]</scope>
    <source>
        <strain evidence="9 10">VU population</strain>
        <tissue evidence="9">Whole body</tissue>
    </source>
</reference>
<dbReference type="GO" id="GO:0005776">
    <property type="term" value="C:autophagosome"/>
    <property type="evidence" value="ECO:0007669"/>
    <property type="project" value="TreeGrafter"/>
</dbReference>
<sequence>MTEGIGDYEYNSKDLIGHGAFAVVFKGRNKKTGHCVAIKSITKKNLAKSQALLTKEIAILKELTELHHENVVALFECRETATHVYLVMEYCNGGDLADYLSGKGTLSEDTIRLFLRQLAGAMRALYSKGVVHRDLKPQNILLTYNKPSPMPQDIQLKIADFGFARFLQDGVMAATLCGSPMYMAPEVIMSLTYDAKADLWSLGTIVYQCLTGKAPFSAQTPQQLKNFYEKNILLCPKIPPGTSAQLTDLLHNLLKRNPKERIDFNAFFTHPFLATAPVAVPKSPSPVEEEKAMSSPETAGFVVVPPMPKSKPIPVPHGKSEPNSQNNSPSTVNKKAPTTPSSGTGSNRSVDAQPTTPKQKQSCWKPDVSSLSPPRVQFTPTQGNMSPGASPPNLLPLVQYCGGASAGMGSGDSPRRTSLENAPFMFAASPPPDHFIFNFEPPQLTEETLLEKEHNQTLAKLNFVLALVECIIELAKSKGAPLSKLQESTRDDESCCKTGNTFQIGKSEQLVLYIRTLHLLSSALRLAKDELEESRLRPSAAVKKVVSQLNDRFKTSFAATKKLCSQTPQNMLIHQQHLNADRILYNHAIDVCQSAALDELFGNPAECSKRYQTAQILLHSLYQQVDSDNEKQLLLKYKDAVEKRLFVLQQQGFVTASFDENFTENIPS</sequence>
<dbReference type="PROSITE" id="PS00107">
    <property type="entry name" value="PROTEIN_KINASE_ATP"/>
    <property type="match status" value="1"/>
</dbReference>
<dbReference type="GO" id="GO:0000422">
    <property type="term" value="P:autophagy of mitochondrion"/>
    <property type="evidence" value="ECO:0007669"/>
    <property type="project" value="TreeGrafter"/>
</dbReference>
<evidence type="ECO:0000256" key="7">
    <source>
        <dbReference type="SAM" id="MobiDB-lite"/>
    </source>
</evidence>
<dbReference type="InterPro" id="IPR008271">
    <property type="entry name" value="Ser/Thr_kinase_AS"/>
</dbReference>
<gene>
    <name evidence="9" type="ORF">Fcan01_12794</name>
</gene>
<evidence type="ECO:0000256" key="2">
    <source>
        <dbReference type="ARBA" id="ARBA00022679"/>
    </source>
</evidence>
<organism evidence="9 10">
    <name type="scientific">Folsomia candida</name>
    <name type="common">Springtail</name>
    <dbReference type="NCBI Taxonomy" id="158441"/>
    <lineage>
        <taxon>Eukaryota</taxon>
        <taxon>Metazoa</taxon>
        <taxon>Ecdysozoa</taxon>
        <taxon>Arthropoda</taxon>
        <taxon>Hexapoda</taxon>
        <taxon>Collembola</taxon>
        <taxon>Entomobryomorpha</taxon>
        <taxon>Isotomoidea</taxon>
        <taxon>Isotomidae</taxon>
        <taxon>Proisotominae</taxon>
        <taxon>Folsomia</taxon>
    </lineage>
</organism>
<dbReference type="GO" id="GO:0000045">
    <property type="term" value="P:autophagosome assembly"/>
    <property type="evidence" value="ECO:0007669"/>
    <property type="project" value="TreeGrafter"/>
</dbReference>
<dbReference type="CDD" id="cd14120">
    <property type="entry name" value="STKc_ULK1_2-like"/>
    <property type="match status" value="1"/>
</dbReference>
<dbReference type="Gene3D" id="1.10.510.10">
    <property type="entry name" value="Transferase(Phosphotransferase) domain 1"/>
    <property type="match status" value="1"/>
</dbReference>
<dbReference type="Gene3D" id="3.30.200.20">
    <property type="entry name" value="Phosphorylase Kinase, domain 1"/>
    <property type="match status" value="1"/>
</dbReference>
<dbReference type="InterPro" id="IPR048941">
    <property type="entry name" value="ATG1-like_MIT2"/>
</dbReference>
<dbReference type="Pfam" id="PF21127">
    <property type="entry name" value="ATG1-like_MIT2"/>
    <property type="match status" value="1"/>
</dbReference>
<dbReference type="SUPFAM" id="SSF56112">
    <property type="entry name" value="Protein kinase-like (PK-like)"/>
    <property type="match status" value="1"/>
</dbReference>
<evidence type="ECO:0000256" key="3">
    <source>
        <dbReference type="ARBA" id="ARBA00022741"/>
    </source>
</evidence>
<accession>A0A226E7M1</accession>
<dbReference type="GO" id="GO:0034045">
    <property type="term" value="C:phagophore assembly site membrane"/>
    <property type="evidence" value="ECO:0007669"/>
    <property type="project" value="TreeGrafter"/>
</dbReference>
<dbReference type="PROSITE" id="PS00108">
    <property type="entry name" value="PROTEIN_KINASE_ST"/>
    <property type="match status" value="1"/>
</dbReference>
<name>A0A226E7M1_FOLCA</name>
<keyword evidence="5 6" id="KW-0067">ATP-binding</keyword>
<feature type="binding site" evidence="6">
    <location>
        <position position="39"/>
    </location>
    <ligand>
        <name>ATP</name>
        <dbReference type="ChEBI" id="CHEBI:30616"/>
    </ligand>
</feature>
<comment type="caution">
    <text evidence="9">The sequence shown here is derived from an EMBL/GenBank/DDBJ whole genome shotgun (WGS) entry which is preliminary data.</text>
</comment>
<evidence type="ECO:0000256" key="4">
    <source>
        <dbReference type="ARBA" id="ARBA00022777"/>
    </source>
</evidence>
<dbReference type="InterPro" id="IPR017441">
    <property type="entry name" value="Protein_kinase_ATP_BS"/>
</dbReference>
<dbReference type="EMBL" id="LNIX01000006">
    <property type="protein sequence ID" value="OXA52636.1"/>
    <property type="molecule type" value="Genomic_DNA"/>
</dbReference>
<feature type="domain" description="Protein kinase" evidence="8">
    <location>
        <begin position="10"/>
        <end position="273"/>
    </location>
</feature>
<evidence type="ECO:0000256" key="1">
    <source>
        <dbReference type="ARBA" id="ARBA00012513"/>
    </source>
</evidence>
<dbReference type="InterPro" id="IPR011009">
    <property type="entry name" value="Kinase-like_dom_sf"/>
</dbReference>